<evidence type="ECO:0000256" key="4">
    <source>
        <dbReference type="ARBA" id="ARBA00013014"/>
    </source>
</evidence>
<comment type="caution">
    <text evidence="14">The sequence shown here is derived from an EMBL/GenBank/DDBJ whole genome shotgun (WGS) entry which is preliminary data.</text>
</comment>
<sequence>MRIEIVGAGALGLMFGAALSAAGEEVRFWTRTSEQARELSRNGIRLIMEGGQEELIPADLFEVESARNMDKACSYKFNADWILVTTKQRHMNDCLHSQLRTLLGPRTDIVCFQNGVGHIERLGEALGGQKVLAALTTEGARKEGDYTIYRAGSGQTRLGLTGMHDGAEQLREKAENLASRLSVAGFPSILSNDIDKEIYRKLLINAAINPLTAIWRVHNGELLASTERRALLASLIEEILQIYNHYGITYDADIQDQVTQVCRSTANNMSSMLKDVLAGQVTEVNSINGHLVRMAREKEIEVPALEMVWRLVASMTIEAEEPIT</sequence>
<gene>
    <name evidence="14" type="ORF">EJP77_05310</name>
</gene>
<evidence type="ECO:0000256" key="1">
    <source>
        <dbReference type="ARBA" id="ARBA00002919"/>
    </source>
</evidence>
<dbReference type="RefSeq" id="WP_127198087.1">
    <property type="nucleotide sequence ID" value="NZ_RZNX01000001.1"/>
</dbReference>
<reference evidence="14 15" key="1">
    <citation type="submission" date="2018-12" db="EMBL/GenBank/DDBJ databases">
        <authorList>
            <person name="Sun L."/>
            <person name="Chen Z."/>
        </authorList>
    </citation>
    <scope>NUCLEOTIDE SEQUENCE [LARGE SCALE GENOMIC DNA]</scope>
    <source>
        <strain evidence="14 15">3-5-3</strain>
    </source>
</reference>
<dbReference type="UniPathway" id="UPA00028">
    <property type="reaction ID" value="UER00004"/>
</dbReference>
<protein>
    <recommendedName>
        <fullName evidence="5 11">2-dehydropantoate 2-reductase</fullName>
        <ecNumber evidence="4 11">1.1.1.169</ecNumber>
    </recommendedName>
    <alternativeName>
        <fullName evidence="9 11">Ketopantoate reductase</fullName>
    </alternativeName>
</protein>
<evidence type="ECO:0000256" key="3">
    <source>
        <dbReference type="ARBA" id="ARBA00007870"/>
    </source>
</evidence>
<dbReference type="InterPro" id="IPR003710">
    <property type="entry name" value="ApbA"/>
</dbReference>
<evidence type="ECO:0000313" key="14">
    <source>
        <dbReference type="EMBL" id="RUT36395.1"/>
    </source>
</evidence>
<evidence type="ECO:0000259" key="12">
    <source>
        <dbReference type="Pfam" id="PF02558"/>
    </source>
</evidence>
<dbReference type="InterPro" id="IPR013332">
    <property type="entry name" value="KPR_N"/>
</dbReference>
<evidence type="ECO:0000256" key="8">
    <source>
        <dbReference type="ARBA" id="ARBA00023002"/>
    </source>
</evidence>
<dbReference type="PANTHER" id="PTHR43765">
    <property type="entry name" value="2-DEHYDROPANTOATE 2-REDUCTASE-RELATED"/>
    <property type="match status" value="1"/>
</dbReference>
<dbReference type="GO" id="GO:0015940">
    <property type="term" value="P:pantothenate biosynthetic process"/>
    <property type="evidence" value="ECO:0007669"/>
    <property type="project" value="UniProtKB-UniPathway"/>
</dbReference>
<dbReference type="PANTHER" id="PTHR43765:SF2">
    <property type="entry name" value="2-DEHYDROPANTOATE 2-REDUCTASE"/>
    <property type="match status" value="1"/>
</dbReference>
<dbReference type="EMBL" id="RZNX01000001">
    <property type="protein sequence ID" value="RUT36395.1"/>
    <property type="molecule type" value="Genomic_DNA"/>
</dbReference>
<feature type="domain" description="Ketopantoate reductase C-terminal" evidence="13">
    <location>
        <begin position="193"/>
        <end position="314"/>
    </location>
</feature>
<dbReference type="FunFam" id="1.10.1040.10:FF:000017">
    <property type="entry name" value="2-dehydropantoate 2-reductase"/>
    <property type="match status" value="1"/>
</dbReference>
<proteinExistence type="inferred from homology"/>
<dbReference type="Pfam" id="PF08546">
    <property type="entry name" value="ApbA_C"/>
    <property type="match status" value="1"/>
</dbReference>
<keyword evidence="6 11" id="KW-0566">Pantothenate biosynthesis</keyword>
<comment type="catalytic activity">
    <reaction evidence="10 11">
        <text>(R)-pantoate + NADP(+) = 2-dehydropantoate + NADPH + H(+)</text>
        <dbReference type="Rhea" id="RHEA:16233"/>
        <dbReference type="ChEBI" id="CHEBI:11561"/>
        <dbReference type="ChEBI" id="CHEBI:15378"/>
        <dbReference type="ChEBI" id="CHEBI:15980"/>
        <dbReference type="ChEBI" id="CHEBI:57783"/>
        <dbReference type="ChEBI" id="CHEBI:58349"/>
        <dbReference type="EC" id="1.1.1.169"/>
    </reaction>
</comment>
<keyword evidence="15" id="KW-1185">Reference proteome</keyword>
<dbReference type="OrthoDB" id="9800163at2"/>
<dbReference type="GO" id="GO:0050661">
    <property type="term" value="F:NADP binding"/>
    <property type="evidence" value="ECO:0007669"/>
    <property type="project" value="TreeGrafter"/>
</dbReference>
<evidence type="ECO:0000256" key="5">
    <source>
        <dbReference type="ARBA" id="ARBA00019465"/>
    </source>
</evidence>
<accession>A0A3S1DAC5</accession>
<dbReference type="GO" id="GO:0005737">
    <property type="term" value="C:cytoplasm"/>
    <property type="evidence" value="ECO:0007669"/>
    <property type="project" value="TreeGrafter"/>
</dbReference>
<organism evidence="14 15">
    <name type="scientific">Paenibacillus zeisoli</name>
    <dbReference type="NCBI Taxonomy" id="2496267"/>
    <lineage>
        <taxon>Bacteria</taxon>
        <taxon>Bacillati</taxon>
        <taxon>Bacillota</taxon>
        <taxon>Bacilli</taxon>
        <taxon>Bacillales</taxon>
        <taxon>Paenibacillaceae</taxon>
        <taxon>Paenibacillus</taxon>
    </lineage>
</organism>
<keyword evidence="8 11" id="KW-0560">Oxidoreductase</keyword>
<evidence type="ECO:0000313" key="15">
    <source>
        <dbReference type="Proteomes" id="UP000272464"/>
    </source>
</evidence>
<evidence type="ECO:0000256" key="6">
    <source>
        <dbReference type="ARBA" id="ARBA00022655"/>
    </source>
</evidence>
<evidence type="ECO:0000256" key="9">
    <source>
        <dbReference type="ARBA" id="ARBA00032024"/>
    </source>
</evidence>
<dbReference type="InterPro" id="IPR013328">
    <property type="entry name" value="6PGD_dom2"/>
</dbReference>
<dbReference type="NCBIfam" id="TIGR00745">
    <property type="entry name" value="apbA_panE"/>
    <property type="match status" value="1"/>
</dbReference>
<dbReference type="Gene3D" id="3.40.50.720">
    <property type="entry name" value="NAD(P)-binding Rossmann-like Domain"/>
    <property type="match status" value="1"/>
</dbReference>
<name>A0A3S1DAC5_9BACL</name>
<dbReference type="AlphaFoldDB" id="A0A3S1DAC5"/>
<evidence type="ECO:0000256" key="11">
    <source>
        <dbReference type="RuleBase" id="RU362068"/>
    </source>
</evidence>
<dbReference type="InterPro" id="IPR008927">
    <property type="entry name" value="6-PGluconate_DH-like_C_sf"/>
</dbReference>
<evidence type="ECO:0000256" key="2">
    <source>
        <dbReference type="ARBA" id="ARBA00004994"/>
    </source>
</evidence>
<dbReference type="EC" id="1.1.1.169" evidence="4 11"/>
<comment type="similarity">
    <text evidence="3 11">Belongs to the ketopantoate reductase family.</text>
</comment>
<dbReference type="InterPro" id="IPR050838">
    <property type="entry name" value="Ketopantoate_reductase"/>
</dbReference>
<dbReference type="InterPro" id="IPR036291">
    <property type="entry name" value="NAD(P)-bd_dom_sf"/>
</dbReference>
<dbReference type="Gene3D" id="1.10.1040.10">
    <property type="entry name" value="N-(1-d-carboxylethyl)-l-norvaline Dehydrogenase, domain 2"/>
    <property type="match status" value="1"/>
</dbReference>
<keyword evidence="7 11" id="KW-0521">NADP</keyword>
<dbReference type="Pfam" id="PF02558">
    <property type="entry name" value="ApbA"/>
    <property type="match status" value="1"/>
</dbReference>
<dbReference type="GO" id="GO:0008677">
    <property type="term" value="F:2-dehydropantoate 2-reductase activity"/>
    <property type="evidence" value="ECO:0007669"/>
    <property type="project" value="UniProtKB-EC"/>
</dbReference>
<evidence type="ECO:0000256" key="7">
    <source>
        <dbReference type="ARBA" id="ARBA00022857"/>
    </source>
</evidence>
<dbReference type="SUPFAM" id="SSF48179">
    <property type="entry name" value="6-phosphogluconate dehydrogenase C-terminal domain-like"/>
    <property type="match status" value="1"/>
</dbReference>
<dbReference type="InterPro" id="IPR013752">
    <property type="entry name" value="KPA_reductase"/>
</dbReference>
<dbReference type="SUPFAM" id="SSF51735">
    <property type="entry name" value="NAD(P)-binding Rossmann-fold domains"/>
    <property type="match status" value="1"/>
</dbReference>
<comment type="pathway">
    <text evidence="2 11">Cofactor biosynthesis; (R)-pantothenate biosynthesis; (R)-pantoate from 3-methyl-2-oxobutanoate: step 2/2.</text>
</comment>
<dbReference type="Proteomes" id="UP000272464">
    <property type="component" value="Unassembled WGS sequence"/>
</dbReference>
<evidence type="ECO:0000256" key="10">
    <source>
        <dbReference type="ARBA" id="ARBA00048793"/>
    </source>
</evidence>
<evidence type="ECO:0000259" key="13">
    <source>
        <dbReference type="Pfam" id="PF08546"/>
    </source>
</evidence>
<feature type="domain" description="Ketopantoate reductase N-terminal" evidence="12">
    <location>
        <begin position="3"/>
        <end position="159"/>
    </location>
</feature>
<comment type="function">
    <text evidence="1 11">Catalyzes the NADPH-dependent reduction of ketopantoate into pantoic acid.</text>
</comment>